<sequence length="207" mass="23893">MATRRFHVWFLKADERTLRISLMEFCYQLRLHYEQQWSNNATVRSWDHGPTGQLPPEFCVLEFPPSQTRSMWTYATCCMSQANDKNPIEIHLFSDVQANAHVELLTVIAHYHRTGKQLGLGHTVNFGRPWLPGSECDHGLLSLPYLDGPNLEFFETPQFTKTVCCLWLVPITAAEANYARCNGLEALEEKLEESRFNYLESQRPSVV</sequence>
<dbReference type="EMBL" id="CP036349">
    <property type="protein sequence ID" value="QDV71927.1"/>
    <property type="molecule type" value="Genomic_DNA"/>
</dbReference>
<protein>
    <submittedName>
        <fullName evidence="2">Suppressor of fused protein (SUFU)</fullName>
    </submittedName>
</protein>
<evidence type="ECO:0000259" key="1">
    <source>
        <dbReference type="Pfam" id="PF05076"/>
    </source>
</evidence>
<name>A0A518K2C2_9BACT</name>
<feature type="domain" description="Suppressor of fused-like" evidence="1">
    <location>
        <begin position="60"/>
        <end position="194"/>
    </location>
</feature>
<reference evidence="2 3" key="1">
    <citation type="submission" date="2019-02" db="EMBL/GenBank/DDBJ databases">
        <title>Deep-cultivation of Planctomycetes and their phenomic and genomic characterization uncovers novel biology.</title>
        <authorList>
            <person name="Wiegand S."/>
            <person name="Jogler M."/>
            <person name="Boedeker C."/>
            <person name="Pinto D."/>
            <person name="Vollmers J."/>
            <person name="Rivas-Marin E."/>
            <person name="Kohn T."/>
            <person name="Peeters S.H."/>
            <person name="Heuer A."/>
            <person name="Rast P."/>
            <person name="Oberbeckmann S."/>
            <person name="Bunk B."/>
            <person name="Jeske O."/>
            <person name="Meyerdierks A."/>
            <person name="Storesund J.E."/>
            <person name="Kallscheuer N."/>
            <person name="Luecker S."/>
            <person name="Lage O.M."/>
            <person name="Pohl T."/>
            <person name="Merkel B.J."/>
            <person name="Hornburger P."/>
            <person name="Mueller R.-W."/>
            <person name="Bruemmer F."/>
            <person name="Labrenz M."/>
            <person name="Spormann A.M."/>
            <person name="Op den Camp H."/>
            <person name="Overmann J."/>
            <person name="Amann R."/>
            <person name="Jetten M.S.M."/>
            <person name="Mascher T."/>
            <person name="Medema M.H."/>
            <person name="Devos D.P."/>
            <person name="Kaster A.-K."/>
            <person name="Ovreas L."/>
            <person name="Rohde M."/>
            <person name="Galperin M.Y."/>
            <person name="Jogler C."/>
        </authorList>
    </citation>
    <scope>NUCLEOTIDE SEQUENCE [LARGE SCALE GENOMIC DNA]</scope>
    <source>
        <strain evidence="2 3">Spa11</strain>
    </source>
</reference>
<dbReference type="Proteomes" id="UP000316426">
    <property type="component" value="Chromosome"/>
</dbReference>
<keyword evidence="3" id="KW-1185">Reference proteome</keyword>
<dbReference type="KEGG" id="bmei:Spa11_00960"/>
<evidence type="ECO:0000313" key="2">
    <source>
        <dbReference type="EMBL" id="QDV71927.1"/>
    </source>
</evidence>
<evidence type="ECO:0000313" key="3">
    <source>
        <dbReference type="Proteomes" id="UP000316426"/>
    </source>
</evidence>
<proteinExistence type="predicted"/>
<accession>A0A518K2C2</accession>
<gene>
    <name evidence="2" type="ORF">Spa11_00960</name>
</gene>
<dbReference type="InterPro" id="IPR020941">
    <property type="entry name" value="SUFU-like_domain"/>
</dbReference>
<dbReference type="Pfam" id="PF05076">
    <property type="entry name" value="SUFU"/>
    <property type="match status" value="1"/>
</dbReference>
<organism evidence="2 3">
    <name type="scientific">Botrimarina mediterranea</name>
    <dbReference type="NCBI Taxonomy" id="2528022"/>
    <lineage>
        <taxon>Bacteria</taxon>
        <taxon>Pseudomonadati</taxon>
        <taxon>Planctomycetota</taxon>
        <taxon>Planctomycetia</taxon>
        <taxon>Pirellulales</taxon>
        <taxon>Lacipirellulaceae</taxon>
        <taxon>Botrimarina</taxon>
    </lineage>
</organism>
<dbReference type="AlphaFoldDB" id="A0A518K2C2"/>